<reference evidence="2" key="1">
    <citation type="submission" date="2020-08" db="EMBL/GenBank/DDBJ databases">
        <title>Multicomponent nature underlies the extraordinary mechanical properties of spider dragline silk.</title>
        <authorList>
            <person name="Kono N."/>
            <person name="Nakamura H."/>
            <person name="Mori M."/>
            <person name="Yoshida Y."/>
            <person name="Ohtoshi R."/>
            <person name="Malay A.D."/>
            <person name="Moran D.A.P."/>
            <person name="Tomita M."/>
            <person name="Numata K."/>
            <person name="Arakawa K."/>
        </authorList>
    </citation>
    <scope>NUCLEOTIDE SEQUENCE</scope>
</reference>
<organism evidence="2 3">
    <name type="scientific">Trichonephila inaurata madagascariensis</name>
    <dbReference type="NCBI Taxonomy" id="2747483"/>
    <lineage>
        <taxon>Eukaryota</taxon>
        <taxon>Metazoa</taxon>
        <taxon>Ecdysozoa</taxon>
        <taxon>Arthropoda</taxon>
        <taxon>Chelicerata</taxon>
        <taxon>Arachnida</taxon>
        <taxon>Araneae</taxon>
        <taxon>Araneomorphae</taxon>
        <taxon>Entelegynae</taxon>
        <taxon>Araneoidea</taxon>
        <taxon>Nephilidae</taxon>
        <taxon>Trichonephila</taxon>
        <taxon>Trichonephila inaurata</taxon>
    </lineage>
</organism>
<comment type="caution">
    <text evidence="2">The sequence shown here is derived from an EMBL/GenBank/DDBJ whole genome shotgun (WGS) entry which is preliminary data.</text>
</comment>
<evidence type="ECO:0000259" key="1">
    <source>
        <dbReference type="Pfam" id="PF17906"/>
    </source>
</evidence>
<dbReference type="Proteomes" id="UP000886998">
    <property type="component" value="Unassembled WGS sequence"/>
</dbReference>
<sequence length="119" mass="13266">MDVSKELVRGCLLYDFKVGLSAAVTSRRICQAFGDSAVNELRTGRSQALNDKALQAAIENSSKTCGELARQFITSSETVRLHPHRLGKTYRLNKWVPHTLLEVHKQQRAALFIVAFSPP</sequence>
<dbReference type="Gene3D" id="1.10.10.1450">
    <property type="match status" value="1"/>
</dbReference>
<dbReference type="EMBL" id="BMAV01021666">
    <property type="protein sequence ID" value="GFY75876.1"/>
    <property type="molecule type" value="Genomic_DNA"/>
</dbReference>
<keyword evidence="3" id="KW-1185">Reference proteome</keyword>
<protein>
    <submittedName>
        <fullName evidence="2">Histone-lysine N-methyltransferase SETMAR</fullName>
    </submittedName>
</protein>
<name>A0A8X7CPP4_9ARAC</name>
<dbReference type="AlphaFoldDB" id="A0A8X7CPP4"/>
<feature type="domain" description="Mos1 transposase HTH" evidence="1">
    <location>
        <begin position="5"/>
        <end position="40"/>
    </location>
</feature>
<gene>
    <name evidence="2" type="primary">NCL1_31660</name>
    <name evidence="2" type="ORF">TNIN_194621</name>
</gene>
<accession>A0A8X7CPP4</accession>
<proteinExistence type="predicted"/>
<dbReference type="InterPro" id="IPR041426">
    <property type="entry name" value="Mos1_HTH"/>
</dbReference>
<dbReference type="Pfam" id="PF17906">
    <property type="entry name" value="HTH_48"/>
    <property type="match status" value="1"/>
</dbReference>
<evidence type="ECO:0000313" key="2">
    <source>
        <dbReference type="EMBL" id="GFY75876.1"/>
    </source>
</evidence>
<evidence type="ECO:0000313" key="3">
    <source>
        <dbReference type="Proteomes" id="UP000886998"/>
    </source>
</evidence>
<dbReference type="OrthoDB" id="616263at2759"/>